<reference evidence="1" key="1">
    <citation type="submission" date="2018-07" db="EMBL/GenBank/DDBJ databases">
        <authorList>
            <person name="Quirk P.G."/>
            <person name="Krulwich T.A."/>
        </authorList>
    </citation>
    <scope>NUCLEOTIDE SEQUENCE</scope>
</reference>
<dbReference type="EMBL" id="UFQT01000642">
    <property type="protein sequence ID" value="SSX26033.1"/>
    <property type="molecule type" value="Genomic_DNA"/>
</dbReference>
<organism evidence="1">
    <name type="scientific">Culicoides sonorensis</name>
    <name type="common">Biting midge</name>
    <dbReference type="NCBI Taxonomy" id="179676"/>
    <lineage>
        <taxon>Eukaryota</taxon>
        <taxon>Metazoa</taxon>
        <taxon>Ecdysozoa</taxon>
        <taxon>Arthropoda</taxon>
        <taxon>Hexapoda</taxon>
        <taxon>Insecta</taxon>
        <taxon>Pterygota</taxon>
        <taxon>Neoptera</taxon>
        <taxon>Endopterygota</taxon>
        <taxon>Diptera</taxon>
        <taxon>Nematocera</taxon>
        <taxon>Chironomoidea</taxon>
        <taxon>Ceratopogonidae</taxon>
        <taxon>Ceratopogoninae</taxon>
        <taxon>Culicoides</taxon>
        <taxon>Monoculicoides</taxon>
    </lineage>
</organism>
<dbReference type="VEuPathDB" id="VectorBase:CSON013040"/>
<gene>
    <name evidence="1" type="primary">CSON013040</name>
</gene>
<accession>A0A336MB62</accession>
<sequence>MFDQDSCPVSTLNRRFTTKLDSAIESEHSPYLVTKDAKFPHSSSCYEGSVSLLFQSPVIRVKLNFNLVRHNVEIIGKLKPHSLQ</sequence>
<name>A0A336MB62_CULSO</name>
<protein>
    <submittedName>
        <fullName evidence="1">CSON013040 protein</fullName>
    </submittedName>
</protein>
<dbReference type="AlphaFoldDB" id="A0A336MB62"/>
<proteinExistence type="predicted"/>
<evidence type="ECO:0000313" key="1">
    <source>
        <dbReference type="EMBL" id="SSX26033.1"/>
    </source>
</evidence>